<dbReference type="Proteomes" id="UP000655759">
    <property type="component" value="Unassembled WGS sequence"/>
</dbReference>
<comment type="cofactor">
    <cofactor evidence="1">
        <name>Zn(2+)</name>
        <dbReference type="ChEBI" id="CHEBI:29105"/>
    </cofactor>
</comment>
<dbReference type="PANTHER" id="PTHR12589:SF7">
    <property type="entry name" value="6-PYRUVOYL TETRAHYDROBIOPTERIN SYNTHASE"/>
    <property type="match status" value="1"/>
</dbReference>
<dbReference type="PANTHER" id="PTHR12589">
    <property type="entry name" value="PYRUVOYL TETRAHYDROBIOPTERIN SYNTHASE"/>
    <property type="match status" value="1"/>
</dbReference>
<proteinExistence type="predicted"/>
<dbReference type="Gene3D" id="3.30.479.10">
    <property type="entry name" value="6-pyruvoyl tetrahydropterin synthase/QueD"/>
    <property type="match status" value="1"/>
</dbReference>
<dbReference type="Gene3D" id="3.40.91.30">
    <property type="match status" value="1"/>
</dbReference>
<evidence type="ECO:0000256" key="1">
    <source>
        <dbReference type="ARBA" id="ARBA00001947"/>
    </source>
</evidence>
<keyword evidence="3" id="KW-0862">Zinc</keyword>
<evidence type="ECO:0000256" key="2">
    <source>
        <dbReference type="ARBA" id="ARBA00022723"/>
    </source>
</evidence>
<dbReference type="GO" id="GO:0016829">
    <property type="term" value="F:lyase activity"/>
    <property type="evidence" value="ECO:0007669"/>
    <property type="project" value="UniProtKB-KW"/>
</dbReference>
<evidence type="ECO:0008006" key="7">
    <source>
        <dbReference type="Google" id="ProtNLM"/>
    </source>
</evidence>
<comment type="caution">
    <text evidence="5">The sequence shown here is derived from an EMBL/GenBank/DDBJ whole genome shotgun (WGS) entry which is preliminary data.</text>
</comment>
<dbReference type="SUPFAM" id="SSF55620">
    <property type="entry name" value="Tetrahydrobiopterin biosynthesis enzymes-like"/>
    <property type="match status" value="1"/>
</dbReference>
<evidence type="ECO:0000313" key="5">
    <source>
        <dbReference type="EMBL" id="CAE6495152.1"/>
    </source>
</evidence>
<evidence type="ECO:0000256" key="3">
    <source>
        <dbReference type="ARBA" id="ARBA00022833"/>
    </source>
</evidence>
<dbReference type="InterPro" id="IPR007115">
    <property type="entry name" value="6-PTP_synth/QueD"/>
</dbReference>
<dbReference type="RefSeq" id="WP_205099321.1">
    <property type="nucleotide sequence ID" value="NZ_CAJNAQ010000005.1"/>
</dbReference>
<keyword evidence="4" id="KW-0456">Lyase</keyword>
<protein>
    <recommendedName>
        <fullName evidence="7">6-pyruvoyl tetrahydropterin synthase</fullName>
    </recommendedName>
</protein>
<keyword evidence="2" id="KW-0479">Metal-binding</keyword>
<sequence length="274" mass="30819">MSTTPTILDSDFRYIDKKGTLLKSRTELSVAQMLSFLGLDYTYQHKVTFPSGKSVLVDFMISDGKLIEVIDSEQEIEKYKAIKQESPETKIAAVGSTKFAAKLKELDEVFFYDTRDAQSGSIFIEDPSFAFDYAHILPLVEKCSILHGHTSTVLVELVGDMKNNLLIDFGEAKKIIKETIGVLDHKFFINRKYLKAEDASHFRIAFEGPKGMFDMQVPKHTTYLLEGEATVENLSTEIIKILVPMLPKNIEAVGVYIYEGYNKGAHLISKISKA</sequence>
<dbReference type="GO" id="GO:0046872">
    <property type="term" value="F:metal ion binding"/>
    <property type="evidence" value="ECO:0007669"/>
    <property type="project" value="UniProtKB-KW"/>
</dbReference>
<gene>
    <name evidence="5" type="ORF">NUZ5A_50376</name>
</gene>
<dbReference type="EMBL" id="CAJNAQ010000005">
    <property type="protein sequence ID" value="CAE6495152.1"/>
    <property type="molecule type" value="Genomic_DNA"/>
</dbReference>
<dbReference type="InterPro" id="IPR038418">
    <property type="entry name" value="6-PTP_synth/QueD_sf"/>
</dbReference>
<reference evidence="5" key="1">
    <citation type="submission" date="2021-02" db="EMBL/GenBank/DDBJ databases">
        <authorList>
            <person name="Han P."/>
        </authorList>
    </citation>
    <scope>NUCLEOTIDE SEQUENCE</scope>
    <source>
        <strain evidence="5">Candidatus Nitrosotenuis uzonensis 5A</strain>
    </source>
</reference>
<name>A0A812F0D9_9ARCH</name>
<dbReference type="Pfam" id="PF01242">
    <property type="entry name" value="PTPS"/>
    <property type="match status" value="1"/>
</dbReference>
<dbReference type="AlphaFoldDB" id="A0A812F0D9"/>
<evidence type="ECO:0000256" key="4">
    <source>
        <dbReference type="ARBA" id="ARBA00023239"/>
    </source>
</evidence>
<accession>A0A812F0D9</accession>
<evidence type="ECO:0000313" key="6">
    <source>
        <dbReference type="Proteomes" id="UP000655759"/>
    </source>
</evidence>
<organism evidence="5 6">
    <name type="scientific">Candidatus Nitrosotenuis uzonensis</name>
    <dbReference type="NCBI Taxonomy" id="1407055"/>
    <lineage>
        <taxon>Archaea</taxon>
        <taxon>Nitrososphaerota</taxon>
        <taxon>Candidatus Nitrosotenuis</taxon>
    </lineage>
</organism>